<feature type="domain" description="Tryptophan synthase beta chain-like PALP" evidence="3">
    <location>
        <begin position="36"/>
        <end position="341"/>
    </location>
</feature>
<dbReference type="PANTHER" id="PTHR42937:SF1">
    <property type="entry name" value="DIAMINOPROPIONATE AMMONIA-LYASE"/>
    <property type="match status" value="1"/>
</dbReference>
<comment type="cofactor">
    <cofactor evidence="1">
        <name>pyridoxal 5'-phosphate</name>
        <dbReference type="ChEBI" id="CHEBI:597326"/>
    </cofactor>
</comment>
<evidence type="ECO:0000313" key="4">
    <source>
        <dbReference type="EMBL" id="SFL42126.1"/>
    </source>
</evidence>
<keyword evidence="4" id="KW-0456">Lyase</keyword>
<name>A0A1I4HL47_9RHOB</name>
<dbReference type="Proteomes" id="UP000199144">
    <property type="component" value="Unassembled WGS sequence"/>
</dbReference>
<protein>
    <submittedName>
        <fullName evidence="4">Diaminopropionate ammonia-lyase</fullName>
    </submittedName>
</protein>
<dbReference type="OrthoDB" id="34584at2"/>
<organism evidence="4 5">
    <name type="scientific">Shimia aestuarii</name>
    <dbReference type="NCBI Taxonomy" id="254406"/>
    <lineage>
        <taxon>Bacteria</taxon>
        <taxon>Pseudomonadati</taxon>
        <taxon>Pseudomonadota</taxon>
        <taxon>Alphaproteobacteria</taxon>
        <taxon>Rhodobacterales</taxon>
        <taxon>Roseobacteraceae</taxon>
    </lineage>
</organism>
<dbReference type="InterPro" id="IPR036052">
    <property type="entry name" value="TrpB-like_PALP_sf"/>
</dbReference>
<dbReference type="Pfam" id="PF00291">
    <property type="entry name" value="PALP"/>
    <property type="match status" value="1"/>
</dbReference>
<sequence>MTKMLANPFRGAGLPGADLFPNTDAEAVAALLALCPAHAETPLIAAPELAARAGIAALWLKDERGRMGLGSFKALGAAYAIAHDAAEGAGPWETRLTGQTYATASAGNHGMSVAAGARMFGARAVVYLAETVPEAFAERLRAMGAEVVRAGDDYEASMEAAKRDAEANGWALLSDSSWPGYWQPAYRVMEGYLQMAAEAARQVPEAPTHILLQAGVGGLAAAVATHARQVWGDGPVIVVVEPEAAPALIESIRAGALIDTAGPVSNMGRLDCKTPSMVALNGLARDADQFVTITEDEAEAGTEVLGAAGYATTPSGGAGVAALLAGVDGIGPDARVLCFLSEGPEDG</sequence>
<evidence type="ECO:0000256" key="2">
    <source>
        <dbReference type="ARBA" id="ARBA00022898"/>
    </source>
</evidence>
<evidence type="ECO:0000313" key="5">
    <source>
        <dbReference type="Proteomes" id="UP000199144"/>
    </source>
</evidence>
<dbReference type="InterPro" id="IPR001926">
    <property type="entry name" value="TrpB-like_PALP"/>
</dbReference>
<dbReference type="SUPFAM" id="SSF53686">
    <property type="entry name" value="Tryptophan synthase beta subunit-like PLP-dependent enzymes"/>
    <property type="match status" value="1"/>
</dbReference>
<keyword evidence="5" id="KW-1185">Reference proteome</keyword>
<gene>
    <name evidence="4" type="ORF">SAMN04488042_101130</name>
</gene>
<dbReference type="EMBL" id="FOTQ01000001">
    <property type="protein sequence ID" value="SFL42126.1"/>
    <property type="molecule type" value="Genomic_DNA"/>
</dbReference>
<evidence type="ECO:0000256" key="1">
    <source>
        <dbReference type="ARBA" id="ARBA00001933"/>
    </source>
</evidence>
<keyword evidence="2" id="KW-0663">Pyridoxal phosphate</keyword>
<dbReference type="STRING" id="254406.SAMN04488042_101130"/>
<accession>A0A1I4HL47</accession>
<dbReference type="PANTHER" id="PTHR42937">
    <property type="match status" value="1"/>
</dbReference>
<evidence type="ECO:0000259" key="3">
    <source>
        <dbReference type="Pfam" id="PF00291"/>
    </source>
</evidence>
<proteinExistence type="predicted"/>
<reference evidence="4 5" key="1">
    <citation type="submission" date="2016-10" db="EMBL/GenBank/DDBJ databases">
        <authorList>
            <person name="de Groot N.N."/>
        </authorList>
    </citation>
    <scope>NUCLEOTIDE SEQUENCE [LARGE SCALE GENOMIC DNA]</scope>
    <source>
        <strain evidence="4 5">DSM 15283</strain>
    </source>
</reference>
<dbReference type="GO" id="GO:0016829">
    <property type="term" value="F:lyase activity"/>
    <property type="evidence" value="ECO:0007669"/>
    <property type="project" value="UniProtKB-KW"/>
</dbReference>
<dbReference type="Gene3D" id="3.40.50.1100">
    <property type="match status" value="2"/>
</dbReference>
<dbReference type="AlphaFoldDB" id="A0A1I4HL47"/>
<dbReference type="RefSeq" id="WP_093090025.1">
    <property type="nucleotide sequence ID" value="NZ_FOTQ01000001.1"/>
</dbReference>